<dbReference type="InterPro" id="IPR001709">
    <property type="entry name" value="Flavoprot_Pyr_Nucl_cyt_Rdtase"/>
</dbReference>
<gene>
    <name evidence="3" type="ORF">GGR24_001483</name>
</gene>
<evidence type="ECO:0000256" key="1">
    <source>
        <dbReference type="ARBA" id="ARBA00034078"/>
    </source>
</evidence>
<evidence type="ECO:0000259" key="2">
    <source>
        <dbReference type="PROSITE" id="PS51384"/>
    </source>
</evidence>
<name>A0A7W6GEF4_9HYPH</name>
<dbReference type="InterPro" id="IPR039261">
    <property type="entry name" value="FNR_nucleotide-bd"/>
</dbReference>
<dbReference type="PROSITE" id="PS51384">
    <property type="entry name" value="FAD_FR"/>
    <property type="match status" value="1"/>
</dbReference>
<dbReference type="Proteomes" id="UP000528964">
    <property type="component" value="Unassembled WGS sequence"/>
</dbReference>
<proteinExistence type="predicted"/>
<dbReference type="InterPro" id="IPR050415">
    <property type="entry name" value="MRET"/>
</dbReference>
<evidence type="ECO:0000313" key="3">
    <source>
        <dbReference type="EMBL" id="MBB3972826.1"/>
    </source>
</evidence>
<dbReference type="InterPro" id="IPR017938">
    <property type="entry name" value="Riboflavin_synthase-like_b-brl"/>
</dbReference>
<accession>A0A7W6GEF4</accession>
<feature type="domain" description="FAD-binding FR-type" evidence="2">
    <location>
        <begin position="5"/>
        <end position="107"/>
    </location>
</feature>
<dbReference type="AlphaFoldDB" id="A0A7W6GEF4"/>
<reference evidence="3 4" key="1">
    <citation type="submission" date="2020-08" db="EMBL/GenBank/DDBJ databases">
        <title>Genomic Encyclopedia of Type Strains, Phase IV (KMG-IV): sequencing the most valuable type-strain genomes for metagenomic binning, comparative biology and taxonomic classification.</title>
        <authorList>
            <person name="Goeker M."/>
        </authorList>
    </citation>
    <scope>NUCLEOTIDE SEQUENCE [LARGE SCALE GENOMIC DNA]</scope>
    <source>
        <strain evidence="3 4">DSM 25481</strain>
    </source>
</reference>
<protein>
    <submittedName>
        <fullName evidence="3">Ferredoxin-NADP reductase</fullName>
    </submittedName>
</protein>
<dbReference type="GO" id="GO:0016491">
    <property type="term" value="F:oxidoreductase activity"/>
    <property type="evidence" value="ECO:0007669"/>
    <property type="project" value="InterPro"/>
</dbReference>
<dbReference type="PRINTS" id="PR00410">
    <property type="entry name" value="PHEHYDRXLASE"/>
</dbReference>
<dbReference type="InterPro" id="IPR017927">
    <property type="entry name" value="FAD-bd_FR_type"/>
</dbReference>
<dbReference type="SUPFAM" id="SSF52343">
    <property type="entry name" value="Ferredoxin reductase-like, C-terminal NADP-linked domain"/>
    <property type="match status" value="1"/>
</dbReference>
<dbReference type="Gene3D" id="3.40.50.80">
    <property type="entry name" value="Nucleotide-binding domain of ferredoxin-NADP reductase (FNR) module"/>
    <property type="match status" value="1"/>
</dbReference>
<dbReference type="PRINTS" id="PR00371">
    <property type="entry name" value="FPNCR"/>
</dbReference>
<dbReference type="RefSeq" id="WP_183394705.1">
    <property type="nucleotide sequence ID" value="NZ_JACIDR010000002.1"/>
</dbReference>
<comment type="caution">
    <text evidence="3">The sequence shown here is derived from an EMBL/GenBank/DDBJ whole genome shotgun (WGS) entry which is preliminary data.</text>
</comment>
<sequence>MTAPLGWQTARIAEIVPRGARVKSFFLAPERPFVFKAGQHVDLRLTAEDGYQARRSYSIASSPGQPERLELAVEKLEDGEVSSFFHEVAQVGDEIELRGPIGGHFVWDVADGGPLLLVGAGSGVAPLMAMLRHRADQGAATPALLLLASRSWDEALFRDELIGLESRQDGFRLMIATSRDAPRRAGDHGRRFDRPMAAEALAGLPEAPRHVFICGSNAFVEAAAGALLDEGVAPGVIRTERYGG</sequence>
<dbReference type="SUPFAM" id="SSF63380">
    <property type="entry name" value="Riboflavin synthase domain-like"/>
    <property type="match status" value="1"/>
</dbReference>
<dbReference type="Gene3D" id="2.40.30.10">
    <property type="entry name" value="Translation factors"/>
    <property type="match status" value="1"/>
</dbReference>
<dbReference type="Pfam" id="PF00970">
    <property type="entry name" value="FAD_binding_6"/>
    <property type="match status" value="1"/>
</dbReference>
<comment type="cofactor">
    <cofactor evidence="1">
        <name>[2Fe-2S] cluster</name>
        <dbReference type="ChEBI" id="CHEBI:190135"/>
    </cofactor>
</comment>
<organism evidence="3 4">
    <name type="scientific">Hansschlegelia beijingensis</name>
    <dbReference type="NCBI Taxonomy" id="1133344"/>
    <lineage>
        <taxon>Bacteria</taxon>
        <taxon>Pseudomonadati</taxon>
        <taxon>Pseudomonadota</taxon>
        <taxon>Alphaproteobacteria</taxon>
        <taxon>Hyphomicrobiales</taxon>
        <taxon>Methylopilaceae</taxon>
        <taxon>Hansschlegelia</taxon>
    </lineage>
</organism>
<dbReference type="Pfam" id="PF00175">
    <property type="entry name" value="NAD_binding_1"/>
    <property type="match status" value="1"/>
</dbReference>
<dbReference type="EMBL" id="JACIDR010000002">
    <property type="protein sequence ID" value="MBB3972826.1"/>
    <property type="molecule type" value="Genomic_DNA"/>
</dbReference>
<dbReference type="CDD" id="cd06217">
    <property type="entry name" value="FNR_iron_sulfur_binding_3"/>
    <property type="match status" value="1"/>
</dbReference>
<dbReference type="PANTHER" id="PTHR47354:SF5">
    <property type="entry name" value="PROTEIN RFBI"/>
    <property type="match status" value="1"/>
</dbReference>
<dbReference type="PANTHER" id="PTHR47354">
    <property type="entry name" value="NADH OXIDOREDUCTASE HCR"/>
    <property type="match status" value="1"/>
</dbReference>
<evidence type="ECO:0000313" key="4">
    <source>
        <dbReference type="Proteomes" id="UP000528964"/>
    </source>
</evidence>
<keyword evidence="4" id="KW-1185">Reference proteome</keyword>
<dbReference type="InterPro" id="IPR008333">
    <property type="entry name" value="Cbr1-like_FAD-bd_dom"/>
</dbReference>
<dbReference type="InterPro" id="IPR001433">
    <property type="entry name" value="OxRdtase_FAD/NAD-bd"/>
</dbReference>